<keyword evidence="5 7" id="KW-1133">Transmembrane helix</keyword>
<organism evidence="9 10">
    <name type="scientific">Halorussus caseinilyticus</name>
    <dbReference type="NCBI Taxonomy" id="3034025"/>
    <lineage>
        <taxon>Archaea</taxon>
        <taxon>Methanobacteriati</taxon>
        <taxon>Methanobacteriota</taxon>
        <taxon>Stenosarchaea group</taxon>
        <taxon>Halobacteria</taxon>
        <taxon>Halobacteriales</taxon>
        <taxon>Haladaptataceae</taxon>
        <taxon>Halorussus</taxon>
    </lineage>
</organism>
<dbReference type="SUPFAM" id="SSF116726">
    <property type="entry name" value="TrkA C-terminal domain-like"/>
    <property type="match status" value="2"/>
</dbReference>
<feature type="domain" description="RCK C-terminal" evidence="8">
    <location>
        <begin position="311"/>
        <end position="395"/>
    </location>
</feature>
<dbReference type="PROSITE" id="PS01271">
    <property type="entry name" value="NA_SULFATE"/>
    <property type="match status" value="1"/>
</dbReference>
<keyword evidence="4" id="KW-0677">Repeat</keyword>
<evidence type="ECO:0000259" key="8">
    <source>
        <dbReference type="PROSITE" id="PS51202"/>
    </source>
</evidence>
<evidence type="ECO:0000313" key="9">
    <source>
        <dbReference type="EMBL" id="MFC7081304.1"/>
    </source>
</evidence>
<evidence type="ECO:0000256" key="5">
    <source>
        <dbReference type="ARBA" id="ARBA00022989"/>
    </source>
</evidence>
<feature type="transmembrane region" description="Helical" evidence="7">
    <location>
        <begin position="146"/>
        <end position="167"/>
    </location>
</feature>
<evidence type="ECO:0000313" key="10">
    <source>
        <dbReference type="Proteomes" id="UP001596407"/>
    </source>
</evidence>
<dbReference type="InterPro" id="IPR031312">
    <property type="entry name" value="Na/sul_symport_CS"/>
</dbReference>
<protein>
    <submittedName>
        <fullName evidence="9">SLC13 family permease</fullName>
    </submittedName>
</protein>
<dbReference type="Gene3D" id="3.30.70.1450">
    <property type="entry name" value="Regulator of K+ conductance, C-terminal domain"/>
    <property type="match status" value="2"/>
</dbReference>
<feature type="transmembrane region" description="Helical" evidence="7">
    <location>
        <begin position="59"/>
        <end position="80"/>
    </location>
</feature>
<evidence type="ECO:0000256" key="6">
    <source>
        <dbReference type="ARBA" id="ARBA00023136"/>
    </source>
</evidence>
<dbReference type="InterPro" id="IPR051679">
    <property type="entry name" value="DASS-Related_Transporters"/>
</dbReference>
<feature type="transmembrane region" description="Helical" evidence="7">
    <location>
        <begin position="521"/>
        <end position="539"/>
    </location>
</feature>
<feature type="transmembrane region" description="Helical" evidence="7">
    <location>
        <begin position="587"/>
        <end position="607"/>
    </location>
</feature>
<dbReference type="PANTHER" id="PTHR43652:SF2">
    <property type="entry name" value="BASIC AMINO ACID ANTIPORTER YFCC-RELATED"/>
    <property type="match status" value="1"/>
</dbReference>
<feature type="transmembrane region" description="Helical" evidence="7">
    <location>
        <begin position="6"/>
        <end position="28"/>
    </location>
</feature>
<dbReference type="Proteomes" id="UP001596407">
    <property type="component" value="Unassembled WGS sequence"/>
</dbReference>
<dbReference type="PROSITE" id="PS51202">
    <property type="entry name" value="RCK_C"/>
    <property type="match status" value="2"/>
</dbReference>
<feature type="transmembrane region" description="Helical" evidence="7">
    <location>
        <begin position="494"/>
        <end position="515"/>
    </location>
</feature>
<sequence>MIQGSPALTADVLVVFAIVVVAVALFVTEAIPTDTTALAVLVSLVVLQEFTHISAEEAISGFASPATVTILAMYILSAGVEETGAVKRLEVAVARFTGGDRGRLLTATVGITGPLAGVVNNTPVVALFIPMITDLADRTHTSPSKLLIPLSYAAMLGGTLTLVGTATNLVASSVAADLGVAGAPFSMFQFTPLGVLVLVVGSLYLLTVGQWLLPARIAPYDLTEEFGLRGRLARVYVPASSSLVGQTVAEARNGDVKILQIVRGDQTLVASRTDREIEAGDVLTVRAEDENVRAFVDETGLRRLPRAEVTEEELALGEGRGTLAAVIVSEGSGLLGQAVGETQLGERFDATVLAVRRGSELVVEDVADTVLGEGDGLLVHATQSGLDHLEETGDCVVTERVGGSLDIDPEPIDRREVTLAIGIVVAVIGAAAADLLHIAIAALGGVVAMVVGNVVRPADAYDAVNWEVVFLLAGVIPLGLAMDQTGAARLLASYVTEASAFLPVIATLALFYLLTGLLANLITPVASVALVLPIAVSTAGEAGANALAFTLAVTFAASTAFMTPMGYQTNLMVYSPGGYRFTDYVRVGAPLQLLLTVVTTLGIAAIWGV</sequence>
<evidence type="ECO:0000256" key="3">
    <source>
        <dbReference type="ARBA" id="ARBA00022692"/>
    </source>
</evidence>
<evidence type="ECO:0000256" key="2">
    <source>
        <dbReference type="ARBA" id="ARBA00022448"/>
    </source>
</evidence>
<feature type="transmembrane region" description="Helical" evidence="7">
    <location>
        <begin position="546"/>
        <end position="567"/>
    </location>
</feature>
<feature type="domain" description="RCK C-terminal" evidence="8">
    <location>
        <begin position="220"/>
        <end position="301"/>
    </location>
</feature>
<dbReference type="EMBL" id="JBHSZH010000005">
    <property type="protein sequence ID" value="MFC7081304.1"/>
    <property type="molecule type" value="Genomic_DNA"/>
</dbReference>
<feature type="transmembrane region" description="Helical" evidence="7">
    <location>
        <begin position="419"/>
        <end position="451"/>
    </location>
</feature>
<dbReference type="PANTHER" id="PTHR43652">
    <property type="entry name" value="BASIC AMINO ACID ANTIPORTER YFCC-RELATED"/>
    <property type="match status" value="1"/>
</dbReference>
<comment type="subcellular location">
    <subcellularLocation>
        <location evidence="1">Membrane</location>
        <topology evidence="1">Multi-pass membrane protein</topology>
    </subcellularLocation>
</comment>
<dbReference type="RefSeq" id="WP_276280786.1">
    <property type="nucleotide sequence ID" value="NZ_CP119809.1"/>
</dbReference>
<evidence type="ECO:0000256" key="1">
    <source>
        <dbReference type="ARBA" id="ARBA00004141"/>
    </source>
</evidence>
<feature type="transmembrane region" description="Helical" evidence="7">
    <location>
        <begin position="463"/>
        <end position="482"/>
    </location>
</feature>
<dbReference type="InterPro" id="IPR004680">
    <property type="entry name" value="Cit_transptr-like_dom"/>
</dbReference>
<name>A0ABD5WLB7_9EURY</name>
<feature type="transmembrane region" description="Helical" evidence="7">
    <location>
        <begin position="187"/>
        <end position="206"/>
    </location>
</feature>
<keyword evidence="3 7" id="KW-0812">Transmembrane</keyword>
<proteinExistence type="predicted"/>
<dbReference type="InterPro" id="IPR036721">
    <property type="entry name" value="RCK_C_sf"/>
</dbReference>
<comment type="caution">
    <text evidence="9">The sequence shown here is derived from an EMBL/GenBank/DDBJ whole genome shotgun (WGS) entry which is preliminary data.</text>
</comment>
<dbReference type="GO" id="GO:0016020">
    <property type="term" value="C:membrane"/>
    <property type="evidence" value="ECO:0007669"/>
    <property type="project" value="UniProtKB-SubCell"/>
</dbReference>
<accession>A0ABD5WLB7</accession>
<dbReference type="InterPro" id="IPR006037">
    <property type="entry name" value="RCK_C"/>
</dbReference>
<dbReference type="GeneID" id="79301956"/>
<dbReference type="Pfam" id="PF03600">
    <property type="entry name" value="CitMHS"/>
    <property type="match status" value="1"/>
</dbReference>
<gene>
    <name evidence="9" type="ORF">ACFQJ6_15530</name>
</gene>
<evidence type="ECO:0000256" key="4">
    <source>
        <dbReference type="ARBA" id="ARBA00022737"/>
    </source>
</evidence>
<keyword evidence="2" id="KW-0813">Transport</keyword>
<keyword evidence="6 7" id="KW-0472">Membrane</keyword>
<keyword evidence="10" id="KW-1185">Reference proteome</keyword>
<dbReference type="AlphaFoldDB" id="A0ABD5WLB7"/>
<dbReference type="Pfam" id="PF02080">
    <property type="entry name" value="TrkA_C"/>
    <property type="match status" value="2"/>
</dbReference>
<evidence type="ECO:0000256" key="7">
    <source>
        <dbReference type="SAM" id="Phobius"/>
    </source>
</evidence>
<reference evidence="9 10" key="1">
    <citation type="journal article" date="2019" name="Int. J. Syst. Evol. Microbiol.">
        <title>The Global Catalogue of Microorganisms (GCM) 10K type strain sequencing project: providing services to taxonomists for standard genome sequencing and annotation.</title>
        <authorList>
            <consortium name="The Broad Institute Genomics Platform"/>
            <consortium name="The Broad Institute Genome Sequencing Center for Infectious Disease"/>
            <person name="Wu L."/>
            <person name="Ma J."/>
        </authorList>
    </citation>
    <scope>NUCLEOTIDE SEQUENCE [LARGE SCALE GENOMIC DNA]</scope>
    <source>
        <strain evidence="9 10">DT72</strain>
    </source>
</reference>